<keyword evidence="4" id="KW-1185">Reference proteome</keyword>
<feature type="domain" description="EGF-like" evidence="2">
    <location>
        <begin position="60"/>
        <end position="102"/>
    </location>
</feature>
<feature type="chain" id="PRO_5039898361" description="EGF-like domain-containing protein" evidence="1">
    <location>
        <begin position="22"/>
        <end position="256"/>
    </location>
</feature>
<name>A0A9J6C8J4_POLVA</name>
<dbReference type="EMBL" id="JADBJN010000002">
    <property type="protein sequence ID" value="KAG5678107.1"/>
    <property type="molecule type" value="Genomic_DNA"/>
</dbReference>
<evidence type="ECO:0000313" key="3">
    <source>
        <dbReference type="EMBL" id="KAG5678107.1"/>
    </source>
</evidence>
<organism evidence="3 4">
    <name type="scientific">Polypedilum vanderplanki</name>
    <name type="common">Sleeping chironomid midge</name>
    <dbReference type="NCBI Taxonomy" id="319348"/>
    <lineage>
        <taxon>Eukaryota</taxon>
        <taxon>Metazoa</taxon>
        <taxon>Ecdysozoa</taxon>
        <taxon>Arthropoda</taxon>
        <taxon>Hexapoda</taxon>
        <taxon>Insecta</taxon>
        <taxon>Pterygota</taxon>
        <taxon>Neoptera</taxon>
        <taxon>Endopterygota</taxon>
        <taxon>Diptera</taxon>
        <taxon>Nematocera</taxon>
        <taxon>Chironomoidea</taxon>
        <taxon>Chironomidae</taxon>
        <taxon>Chironominae</taxon>
        <taxon>Polypedilum</taxon>
        <taxon>Polypedilum</taxon>
    </lineage>
</organism>
<evidence type="ECO:0000256" key="1">
    <source>
        <dbReference type="SAM" id="SignalP"/>
    </source>
</evidence>
<sequence>MNRILLTTVLIFSSIFNVIISGKEIKCGTNAIFCKNKNRCECKHGFIGDPNKKCINYDEACQLNLCGPHSICISNMSDPKVLKLGPYCICEDETHGMPPKCKKLCTFNLECNSHEYCNDDYCEDICNKDRCGPNSKCEGEDHEIYCSCVTGFIPKSGLGCQKKRLNEIVPQFNDDSTLFCSNFCAENADCGIIDEKLFCSCNSTIYGPSNPFRECEDFEVVDRFQIPSAGCECCSENLKPGCEIPLDSNIIKTLIG</sequence>
<dbReference type="Proteomes" id="UP001107558">
    <property type="component" value="Chromosome 2"/>
</dbReference>
<reference evidence="3" key="1">
    <citation type="submission" date="2021-03" db="EMBL/GenBank/DDBJ databases">
        <title>Chromosome level genome of the anhydrobiotic midge Polypedilum vanderplanki.</title>
        <authorList>
            <person name="Yoshida Y."/>
            <person name="Kikawada T."/>
            <person name="Gusev O."/>
        </authorList>
    </citation>
    <scope>NUCLEOTIDE SEQUENCE</scope>
    <source>
        <strain evidence="3">NIAS01</strain>
        <tissue evidence="3">Whole body or cell culture</tissue>
    </source>
</reference>
<dbReference type="AlphaFoldDB" id="A0A9J6C8J4"/>
<dbReference type="PANTHER" id="PTHR22963:SF39">
    <property type="entry name" value="DUMPY"/>
    <property type="match status" value="1"/>
</dbReference>
<gene>
    <name evidence="3" type="ORF">PVAND_007808</name>
</gene>
<evidence type="ECO:0000259" key="2">
    <source>
        <dbReference type="SMART" id="SM00181"/>
    </source>
</evidence>
<feature type="domain" description="EGF-like" evidence="2">
    <location>
        <begin position="125"/>
        <end position="161"/>
    </location>
</feature>
<proteinExistence type="predicted"/>
<accession>A0A9J6C8J4</accession>
<comment type="caution">
    <text evidence="3">The sequence shown here is derived from an EMBL/GenBank/DDBJ whole genome shotgun (WGS) entry which is preliminary data.</text>
</comment>
<feature type="domain" description="EGF-like" evidence="2">
    <location>
        <begin position="179"/>
        <end position="216"/>
    </location>
</feature>
<feature type="domain" description="EGF-like" evidence="2">
    <location>
        <begin position="26"/>
        <end position="55"/>
    </location>
</feature>
<evidence type="ECO:0000313" key="4">
    <source>
        <dbReference type="Proteomes" id="UP001107558"/>
    </source>
</evidence>
<dbReference type="PANTHER" id="PTHR22963">
    <property type="entry name" value="ENDOGLIN-RELATED"/>
    <property type="match status" value="1"/>
</dbReference>
<protein>
    <recommendedName>
        <fullName evidence="2">EGF-like domain-containing protein</fullName>
    </recommendedName>
</protein>
<dbReference type="SMART" id="SM00181">
    <property type="entry name" value="EGF"/>
    <property type="match status" value="4"/>
</dbReference>
<dbReference type="InterPro" id="IPR000742">
    <property type="entry name" value="EGF"/>
</dbReference>
<keyword evidence="1" id="KW-0732">Signal</keyword>
<feature type="signal peptide" evidence="1">
    <location>
        <begin position="1"/>
        <end position="21"/>
    </location>
</feature>